<dbReference type="PANTHER" id="PTHR11102">
    <property type="entry name" value="SEL-1-LIKE PROTEIN"/>
    <property type="match status" value="1"/>
</dbReference>
<evidence type="ECO:0000313" key="3">
    <source>
        <dbReference type="Proteomes" id="UP000682358"/>
    </source>
</evidence>
<reference evidence="2" key="1">
    <citation type="submission" date="2021-06" db="EMBL/GenBank/DDBJ databases">
        <title>Emergence of genetically related NDM-1-producing Providencia rettgeri strains in Argentina.</title>
        <authorList>
            <person name="Pasteran F."/>
            <person name="Meo A."/>
            <person name="Gomez S."/>
            <person name="Derdoy L."/>
            <person name="Albronoz E."/>
            <person name="Faccone D."/>
            <person name="Guerriero L."/>
            <person name="Archuby D."/>
            <person name="Tarzia A."/>
            <person name="Lopez M."/>
            <person name="Corso A."/>
        </authorList>
    </citation>
    <scope>NUCLEOTIDE SEQUENCE</scope>
    <source>
        <strain evidence="2">PreM15628</strain>
    </source>
</reference>
<dbReference type="InterPro" id="IPR006597">
    <property type="entry name" value="Sel1-like"/>
</dbReference>
<evidence type="ECO:0000313" key="2">
    <source>
        <dbReference type="EMBL" id="QWQ19115.2"/>
    </source>
</evidence>
<gene>
    <name evidence="2" type="ORF">KOF27_10620</name>
</gene>
<dbReference type="Pfam" id="PF08238">
    <property type="entry name" value="Sel1"/>
    <property type="match status" value="3"/>
</dbReference>
<protein>
    <submittedName>
        <fullName evidence="2">Tetratricopeptide repeat protein</fullName>
    </submittedName>
</protein>
<name>A0AAJ4TH07_PRORE</name>
<organism evidence="2 3">
    <name type="scientific">Providencia rettgeri</name>
    <dbReference type="NCBI Taxonomy" id="587"/>
    <lineage>
        <taxon>Bacteria</taxon>
        <taxon>Pseudomonadati</taxon>
        <taxon>Pseudomonadota</taxon>
        <taxon>Gammaproteobacteria</taxon>
        <taxon>Enterobacterales</taxon>
        <taxon>Morganellaceae</taxon>
        <taxon>Providencia</taxon>
    </lineage>
</organism>
<dbReference type="InterPro" id="IPR011990">
    <property type="entry name" value="TPR-like_helical_dom_sf"/>
</dbReference>
<evidence type="ECO:0000256" key="1">
    <source>
        <dbReference type="SAM" id="SignalP"/>
    </source>
</evidence>
<dbReference type="PANTHER" id="PTHR11102:SF160">
    <property type="entry name" value="ERAD-ASSOCIATED E3 UBIQUITIN-PROTEIN LIGASE COMPONENT HRD3"/>
    <property type="match status" value="1"/>
</dbReference>
<feature type="signal peptide" evidence="1">
    <location>
        <begin position="1"/>
        <end position="23"/>
    </location>
</feature>
<accession>A0AAJ4TH07</accession>
<dbReference type="InterPro" id="IPR050767">
    <property type="entry name" value="Sel1_AlgK"/>
</dbReference>
<dbReference type="SMART" id="SM00671">
    <property type="entry name" value="SEL1"/>
    <property type="match status" value="4"/>
</dbReference>
<keyword evidence="1" id="KW-0732">Signal</keyword>
<dbReference type="Proteomes" id="UP000682358">
    <property type="component" value="Chromosome"/>
</dbReference>
<dbReference type="SUPFAM" id="SSF81901">
    <property type="entry name" value="HCP-like"/>
    <property type="match status" value="2"/>
</dbReference>
<dbReference type="AlphaFoldDB" id="A0AAJ4TH07"/>
<dbReference type="Gene3D" id="1.25.40.10">
    <property type="entry name" value="Tetratricopeptide repeat domain"/>
    <property type="match status" value="1"/>
</dbReference>
<proteinExistence type="predicted"/>
<sequence length="245" mass="27284">MKSNFYKAIIVSSLITFSFQAAAQLDITPGDKQKFVQTHQKAVKKDALAQYQLAQMYFSGLGVLQNFNSARLWANEAAKNGNADGYALLADINLLSDSYFSQELADARKYATKAVEMGSTRGKISLAESLINPIAGKTDYQQSIELLNEVNALNNPDYFIAPILLGVIYLDGKGVAKDEKQAQQWFDKANEMTYPGYAEWMAAFRFSEDNTGTVTIDQVKAKKLREIACEKGKNTGNEMFCFSEW</sequence>
<dbReference type="EMBL" id="CP076405">
    <property type="protein sequence ID" value="QWQ19115.2"/>
    <property type="molecule type" value="Genomic_DNA"/>
</dbReference>
<feature type="chain" id="PRO_5042472399" evidence="1">
    <location>
        <begin position="24"/>
        <end position="245"/>
    </location>
</feature>